<dbReference type="InterPro" id="IPR003905">
    <property type="entry name" value="GHS-R/MTLR"/>
</dbReference>
<comment type="subcellular location">
    <subcellularLocation>
        <location evidence="1">Cell membrane</location>
        <topology evidence="1">Multi-pass membrane protein</topology>
    </subcellularLocation>
</comment>
<dbReference type="InterPro" id="IPR000276">
    <property type="entry name" value="GPCR_Rhodpsn"/>
</dbReference>
<dbReference type="PRINTS" id="PR01417">
    <property type="entry name" value="GHSRECEPTOR"/>
</dbReference>
<keyword evidence="15" id="KW-1185">Reference proteome</keyword>
<evidence type="ECO:0000256" key="6">
    <source>
        <dbReference type="ARBA" id="ARBA00023136"/>
    </source>
</evidence>
<protein>
    <submittedName>
        <fullName evidence="14">Motilin receptor</fullName>
    </submittedName>
</protein>
<evidence type="ECO:0000256" key="12">
    <source>
        <dbReference type="SAM" id="Phobius"/>
    </source>
</evidence>
<dbReference type="AlphaFoldDB" id="A0A8C5CEA6"/>
<evidence type="ECO:0000256" key="10">
    <source>
        <dbReference type="ARBA" id="ARBA00023224"/>
    </source>
</evidence>
<evidence type="ECO:0000256" key="1">
    <source>
        <dbReference type="ARBA" id="ARBA00004651"/>
    </source>
</evidence>
<keyword evidence="9" id="KW-0325">Glycoprotein</keyword>
<gene>
    <name evidence="14" type="primary">MLNR</name>
</gene>
<reference evidence="14" key="2">
    <citation type="submission" date="2025-09" db="UniProtKB">
        <authorList>
            <consortium name="Ensembl"/>
        </authorList>
    </citation>
    <scope>IDENTIFICATION</scope>
</reference>
<feature type="transmembrane region" description="Helical" evidence="12">
    <location>
        <begin position="100"/>
        <end position="122"/>
    </location>
</feature>
<dbReference type="PROSITE" id="PS00237">
    <property type="entry name" value="G_PROTEIN_RECEP_F1_1"/>
    <property type="match status" value="1"/>
</dbReference>
<name>A0A8C5CEA6_GADMO</name>
<dbReference type="GO" id="GO:0008528">
    <property type="term" value="F:G protein-coupled peptide receptor activity"/>
    <property type="evidence" value="ECO:0007669"/>
    <property type="project" value="TreeGrafter"/>
</dbReference>
<evidence type="ECO:0000256" key="2">
    <source>
        <dbReference type="ARBA" id="ARBA00022475"/>
    </source>
</evidence>
<keyword evidence="6 12" id="KW-0472">Membrane</keyword>
<evidence type="ECO:0000256" key="7">
    <source>
        <dbReference type="ARBA" id="ARBA00023157"/>
    </source>
</evidence>
<dbReference type="GO" id="GO:0005886">
    <property type="term" value="C:plasma membrane"/>
    <property type="evidence" value="ECO:0007669"/>
    <property type="project" value="UniProtKB-SubCell"/>
</dbReference>
<dbReference type="Gene3D" id="1.20.1070.10">
    <property type="entry name" value="Rhodopsin 7-helix transmembrane proteins"/>
    <property type="match status" value="1"/>
</dbReference>
<evidence type="ECO:0000256" key="8">
    <source>
        <dbReference type="ARBA" id="ARBA00023170"/>
    </source>
</evidence>
<feature type="transmembrane region" description="Helical" evidence="12">
    <location>
        <begin position="200"/>
        <end position="220"/>
    </location>
</feature>
<keyword evidence="8 11" id="KW-0675">Receptor</keyword>
<dbReference type="PANTHER" id="PTHR24243:SF3">
    <property type="entry name" value="MOTILIN RECEPTOR"/>
    <property type="match status" value="1"/>
</dbReference>
<dbReference type="SUPFAM" id="SSF81321">
    <property type="entry name" value="Family A G protein-coupled receptor-like"/>
    <property type="match status" value="1"/>
</dbReference>
<keyword evidence="2" id="KW-1003">Cell membrane</keyword>
<keyword evidence="3 11" id="KW-0812">Transmembrane</keyword>
<comment type="similarity">
    <text evidence="11">Belongs to the G-protein coupled receptor 1 family.</text>
</comment>
<sequence>MTILIIQRFKDMKTTTNLYLSSMAVSDLLIFLCLPFDLYRLWKYVPWLFGETVCRLYHYINEGCTYATILHITALSVERYIAISFPLHSKALVTRRRAQYVILALWGFALVSAAPTLLLVGVEYDNASHPDLSTGQCKHTDWAIVSGQLHIMLWVSTTYFFCPMLCLLFLYGSIGCKLWKSRMEMQGPCALARERVHRQTVKILVVVVLSFIICWLPYHIGRNLFAQVDDYHTAKLSQDFNVASMVLCYLSASINPVLYNLMSRKYRAAAHRLFLLHRRPRRAHRFQNSLKGCPFSVQIRAWRFRLPKHQRFT</sequence>
<dbReference type="Ensembl" id="ENSGMOT00000071155.1">
    <property type="protein sequence ID" value="ENSGMOP00000059710.1"/>
    <property type="gene ID" value="ENSGMOG00000023579.1"/>
</dbReference>
<keyword evidence="4 12" id="KW-1133">Transmembrane helix</keyword>
<evidence type="ECO:0000256" key="9">
    <source>
        <dbReference type="ARBA" id="ARBA00023180"/>
    </source>
</evidence>
<evidence type="ECO:0000256" key="3">
    <source>
        <dbReference type="ARBA" id="ARBA00022692"/>
    </source>
</evidence>
<evidence type="ECO:0000313" key="14">
    <source>
        <dbReference type="Ensembl" id="ENSGMOP00000059710.1"/>
    </source>
</evidence>
<accession>A0A8C5CEA6</accession>
<evidence type="ECO:0000256" key="5">
    <source>
        <dbReference type="ARBA" id="ARBA00023040"/>
    </source>
</evidence>
<dbReference type="PANTHER" id="PTHR24243">
    <property type="entry name" value="G-PROTEIN COUPLED RECEPTOR"/>
    <property type="match status" value="1"/>
</dbReference>
<feature type="domain" description="G-protein coupled receptors family 1 profile" evidence="13">
    <location>
        <begin position="1"/>
        <end position="259"/>
    </location>
</feature>
<evidence type="ECO:0000256" key="11">
    <source>
        <dbReference type="RuleBase" id="RU000688"/>
    </source>
</evidence>
<reference evidence="14" key="1">
    <citation type="submission" date="2025-08" db="UniProtKB">
        <authorList>
            <consortium name="Ensembl"/>
        </authorList>
    </citation>
    <scope>IDENTIFICATION</scope>
</reference>
<dbReference type="Pfam" id="PF00001">
    <property type="entry name" value="7tm_1"/>
    <property type="match status" value="1"/>
</dbReference>
<proteinExistence type="inferred from homology"/>
<feature type="transmembrane region" description="Helical" evidence="12">
    <location>
        <begin position="240"/>
        <end position="262"/>
    </location>
</feature>
<dbReference type="OMA" id="FNMASMV"/>
<dbReference type="Proteomes" id="UP000694546">
    <property type="component" value="Chromosome 16"/>
</dbReference>
<dbReference type="PRINTS" id="PR00237">
    <property type="entry name" value="GPCRRHODOPSN"/>
</dbReference>
<evidence type="ECO:0000313" key="15">
    <source>
        <dbReference type="Proteomes" id="UP000694546"/>
    </source>
</evidence>
<evidence type="ECO:0000256" key="4">
    <source>
        <dbReference type="ARBA" id="ARBA00022989"/>
    </source>
</evidence>
<evidence type="ECO:0000259" key="13">
    <source>
        <dbReference type="PROSITE" id="PS50262"/>
    </source>
</evidence>
<keyword evidence="5 11" id="KW-0297">G-protein coupled receptor</keyword>
<keyword evidence="7" id="KW-1015">Disulfide bond</keyword>
<feature type="transmembrane region" description="Helical" evidence="12">
    <location>
        <begin position="158"/>
        <end position="179"/>
    </location>
</feature>
<organism evidence="14 15">
    <name type="scientific">Gadus morhua</name>
    <name type="common">Atlantic cod</name>
    <dbReference type="NCBI Taxonomy" id="8049"/>
    <lineage>
        <taxon>Eukaryota</taxon>
        <taxon>Metazoa</taxon>
        <taxon>Chordata</taxon>
        <taxon>Craniata</taxon>
        <taxon>Vertebrata</taxon>
        <taxon>Euteleostomi</taxon>
        <taxon>Actinopterygii</taxon>
        <taxon>Neopterygii</taxon>
        <taxon>Teleostei</taxon>
        <taxon>Neoteleostei</taxon>
        <taxon>Acanthomorphata</taxon>
        <taxon>Zeiogadaria</taxon>
        <taxon>Gadariae</taxon>
        <taxon>Gadiformes</taxon>
        <taxon>Gadoidei</taxon>
        <taxon>Gadidae</taxon>
        <taxon>Gadus</taxon>
    </lineage>
</organism>
<keyword evidence="10 11" id="KW-0807">Transducer</keyword>
<dbReference type="InterPro" id="IPR017452">
    <property type="entry name" value="GPCR_Rhodpsn_7TM"/>
</dbReference>
<dbReference type="GeneTree" id="ENSGT01120000271823"/>
<feature type="transmembrane region" description="Helical" evidence="12">
    <location>
        <begin position="18"/>
        <end position="39"/>
    </location>
</feature>
<dbReference type="PROSITE" id="PS50262">
    <property type="entry name" value="G_PROTEIN_RECEP_F1_2"/>
    <property type="match status" value="1"/>
</dbReference>